<feature type="chain" id="PRO_5046579827" evidence="1">
    <location>
        <begin position="25"/>
        <end position="177"/>
    </location>
</feature>
<gene>
    <name evidence="2" type="ORF">K7432_014926</name>
</gene>
<evidence type="ECO:0000256" key="1">
    <source>
        <dbReference type="SAM" id="SignalP"/>
    </source>
</evidence>
<name>A0ABR2VNT1_9FUNG</name>
<reference evidence="2 3" key="1">
    <citation type="submission" date="2023-04" db="EMBL/GenBank/DDBJ databases">
        <title>Genome of Basidiobolus ranarum AG-B5.</title>
        <authorList>
            <person name="Stajich J.E."/>
            <person name="Carter-House D."/>
            <person name="Gryganskyi A."/>
        </authorList>
    </citation>
    <scope>NUCLEOTIDE SEQUENCE [LARGE SCALE GENOMIC DNA]</scope>
    <source>
        <strain evidence="2 3">AG-B5</strain>
    </source>
</reference>
<proteinExistence type="predicted"/>
<sequence length="177" mass="20234">MLKLSLKTLFSLLTVLVGLISTHAYVVSEGCDFSDQINDNALWYDIKNPQFWKYYNGTWYSSVALSNEWAWMTCTPTINLPEGQITTQVCQEFVSSFMDWVQLNKTEPEYCNYNCADMHIGQFTYSVQPSHGKALSIELSGSTIYSVYSDMLVHPCSLSFNSDTFYFDLCSYPIGIY</sequence>
<dbReference type="EMBL" id="JASJQH010008720">
    <property type="protein sequence ID" value="KAK9687067.1"/>
    <property type="molecule type" value="Genomic_DNA"/>
</dbReference>
<keyword evidence="3" id="KW-1185">Reference proteome</keyword>
<keyword evidence="1" id="KW-0732">Signal</keyword>
<feature type="signal peptide" evidence="1">
    <location>
        <begin position="1"/>
        <end position="24"/>
    </location>
</feature>
<dbReference type="Proteomes" id="UP001479436">
    <property type="component" value="Unassembled WGS sequence"/>
</dbReference>
<protein>
    <submittedName>
        <fullName evidence="2">Uncharacterized protein</fullName>
    </submittedName>
</protein>
<evidence type="ECO:0000313" key="2">
    <source>
        <dbReference type="EMBL" id="KAK9687067.1"/>
    </source>
</evidence>
<comment type="caution">
    <text evidence="2">The sequence shown here is derived from an EMBL/GenBank/DDBJ whole genome shotgun (WGS) entry which is preliminary data.</text>
</comment>
<organism evidence="2 3">
    <name type="scientific">Basidiobolus ranarum</name>
    <dbReference type="NCBI Taxonomy" id="34480"/>
    <lineage>
        <taxon>Eukaryota</taxon>
        <taxon>Fungi</taxon>
        <taxon>Fungi incertae sedis</taxon>
        <taxon>Zoopagomycota</taxon>
        <taxon>Entomophthoromycotina</taxon>
        <taxon>Basidiobolomycetes</taxon>
        <taxon>Basidiobolales</taxon>
        <taxon>Basidiobolaceae</taxon>
        <taxon>Basidiobolus</taxon>
    </lineage>
</organism>
<evidence type="ECO:0000313" key="3">
    <source>
        <dbReference type="Proteomes" id="UP001479436"/>
    </source>
</evidence>
<accession>A0ABR2VNT1</accession>